<dbReference type="InterPro" id="IPR025720">
    <property type="entry name" value="RibU"/>
</dbReference>
<name>A0ABN0RGC4_9LIST</name>
<gene>
    <name evidence="10" type="ORF">MFLO_04815</name>
</gene>
<comment type="function">
    <text evidence="8">Probably a riboflavin-binding protein that interacts with the energy-coupling factor (ECF) ABC-transporter complex.</text>
</comment>
<feature type="transmembrane region" description="Helical" evidence="9">
    <location>
        <begin position="43"/>
        <end position="63"/>
    </location>
</feature>
<comment type="similarity">
    <text evidence="2 8">Belongs to the prokaryotic riboflavin transporter (P-RFT) (TC 2.A.87) family.</text>
</comment>
<evidence type="ECO:0000256" key="9">
    <source>
        <dbReference type="SAM" id="Phobius"/>
    </source>
</evidence>
<dbReference type="RefSeq" id="WP_149022967.1">
    <property type="nucleotide sequence ID" value="NZ_AODF01000008.1"/>
</dbReference>
<dbReference type="InterPro" id="IPR024529">
    <property type="entry name" value="ECF_trnsprt_substrate-spec"/>
</dbReference>
<dbReference type="PIRSF" id="PIRSF037778">
    <property type="entry name" value="UCP037778_transp_RibU"/>
    <property type="match status" value="1"/>
</dbReference>
<evidence type="ECO:0000256" key="1">
    <source>
        <dbReference type="ARBA" id="ARBA00004651"/>
    </source>
</evidence>
<keyword evidence="3 8" id="KW-0813">Transport</keyword>
<accession>A0ABN0RGC4</accession>
<evidence type="ECO:0000256" key="3">
    <source>
        <dbReference type="ARBA" id="ARBA00022448"/>
    </source>
</evidence>
<keyword evidence="11" id="KW-1185">Reference proteome</keyword>
<keyword evidence="7 8" id="KW-0472">Membrane</keyword>
<dbReference type="PANTHER" id="PTHR38438">
    <property type="entry name" value="RIBOFLAVIN TRANSPORTER RIBU"/>
    <property type="match status" value="1"/>
</dbReference>
<dbReference type="Proteomes" id="UP000019249">
    <property type="component" value="Unassembled WGS sequence"/>
</dbReference>
<organism evidence="10 11">
    <name type="scientific">Listeria floridensis FSL S10-1187</name>
    <dbReference type="NCBI Taxonomy" id="1265817"/>
    <lineage>
        <taxon>Bacteria</taxon>
        <taxon>Bacillati</taxon>
        <taxon>Bacillota</taxon>
        <taxon>Bacilli</taxon>
        <taxon>Bacillales</taxon>
        <taxon>Listeriaceae</taxon>
        <taxon>Listeria</taxon>
    </lineage>
</organism>
<dbReference type="EMBL" id="AODF01000008">
    <property type="protein sequence ID" value="EUJ32917.1"/>
    <property type="molecule type" value="Genomic_DNA"/>
</dbReference>
<evidence type="ECO:0000256" key="4">
    <source>
        <dbReference type="ARBA" id="ARBA00022475"/>
    </source>
</evidence>
<keyword evidence="6 9" id="KW-1133">Transmembrane helix</keyword>
<evidence type="ECO:0000256" key="7">
    <source>
        <dbReference type="ARBA" id="ARBA00023136"/>
    </source>
</evidence>
<evidence type="ECO:0000313" key="11">
    <source>
        <dbReference type="Proteomes" id="UP000019249"/>
    </source>
</evidence>
<keyword evidence="4 8" id="KW-1003">Cell membrane</keyword>
<evidence type="ECO:0000256" key="6">
    <source>
        <dbReference type="ARBA" id="ARBA00022989"/>
    </source>
</evidence>
<sequence length="199" mass="21714">MKSYSLKAFVSIAVFGTVAFIIMLLQFPLLPSAPFLKLDFSDIPALIGGLMFGPLAIILIELIKNILEFIVSGSPVGIPVGEITNFLSGLCYTLPIYYLFRFVRGTKGFLASAALGTLLMTIAMSLFNYFILLPFYVKLGGLPAETDILALVTAAIIPFNLLKGVVVSAGFMLLYAPMKNFIAKNRSKKEQAKYEKKAP</sequence>
<evidence type="ECO:0000256" key="8">
    <source>
        <dbReference type="PIRNR" id="PIRNR037778"/>
    </source>
</evidence>
<keyword evidence="5 9" id="KW-0812">Transmembrane</keyword>
<evidence type="ECO:0000256" key="2">
    <source>
        <dbReference type="ARBA" id="ARBA00005540"/>
    </source>
</evidence>
<comment type="subcellular location">
    <subcellularLocation>
        <location evidence="1">Cell membrane</location>
        <topology evidence="1">Multi-pass membrane protein</topology>
    </subcellularLocation>
</comment>
<evidence type="ECO:0000313" key="10">
    <source>
        <dbReference type="EMBL" id="EUJ32917.1"/>
    </source>
</evidence>
<comment type="caution">
    <text evidence="10">The sequence shown here is derived from an EMBL/GenBank/DDBJ whole genome shotgun (WGS) entry which is preliminary data.</text>
</comment>
<dbReference type="PANTHER" id="PTHR38438:SF1">
    <property type="entry name" value="RIBOFLAVIN TRANSPORTER RIBU"/>
    <property type="match status" value="1"/>
</dbReference>
<feature type="transmembrane region" description="Helical" evidence="9">
    <location>
        <begin position="6"/>
        <end position="31"/>
    </location>
</feature>
<evidence type="ECO:0000256" key="5">
    <source>
        <dbReference type="ARBA" id="ARBA00022692"/>
    </source>
</evidence>
<feature type="transmembrane region" description="Helical" evidence="9">
    <location>
        <begin position="83"/>
        <end position="100"/>
    </location>
</feature>
<reference evidence="10 11" key="1">
    <citation type="journal article" date="2014" name="Int. J. Syst. Evol. Microbiol.">
        <title>Listeria floridensis sp. nov., Listeria aquatica sp. nov., Listeria cornellensis sp. nov., Listeria riparia sp. nov. and Listeria grandensis sp. nov., from agricultural and natural environments.</title>
        <authorList>
            <person name="den Bakker H.C."/>
            <person name="Warchocki S."/>
            <person name="Wright E.M."/>
            <person name="Allred A.F."/>
            <person name="Ahlstrom C."/>
            <person name="Manuel C.S."/>
            <person name="Stasiewicz M.J."/>
            <person name="Burrell A."/>
            <person name="Roof S."/>
            <person name="Strawn L."/>
            <person name="Fortes E.D."/>
            <person name="Nightingale K.K."/>
            <person name="Kephart D."/>
            <person name="Wiedmann M."/>
        </authorList>
    </citation>
    <scope>NUCLEOTIDE SEQUENCE [LARGE SCALE GENOMIC DNA]</scope>
    <source>
        <strain evidence="10 11">FSL S10-1187</strain>
    </source>
</reference>
<dbReference type="Pfam" id="PF12822">
    <property type="entry name" value="ECF_trnsprt"/>
    <property type="match status" value="1"/>
</dbReference>
<feature type="transmembrane region" description="Helical" evidence="9">
    <location>
        <begin position="112"/>
        <end position="136"/>
    </location>
</feature>
<dbReference type="Gene3D" id="1.10.1760.20">
    <property type="match status" value="1"/>
</dbReference>
<proteinExistence type="inferred from homology"/>
<protein>
    <recommendedName>
        <fullName evidence="8">Riboflavin transporter</fullName>
    </recommendedName>
</protein>
<feature type="transmembrane region" description="Helical" evidence="9">
    <location>
        <begin position="148"/>
        <end position="176"/>
    </location>
</feature>